<protein>
    <recommendedName>
        <fullName evidence="4">DUF3108 domain-containing protein</fullName>
    </recommendedName>
</protein>
<evidence type="ECO:0008006" key="4">
    <source>
        <dbReference type="Google" id="ProtNLM"/>
    </source>
</evidence>
<feature type="chain" id="PRO_5015933109" description="DUF3108 domain-containing protein" evidence="1">
    <location>
        <begin position="25"/>
        <end position="254"/>
    </location>
</feature>
<organism evidence="2 3">
    <name type="scientific">Aquabacterium olei</name>
    <dbReference type="NCBI Taxonomy" id="1296669"/>
    <lineage>
        <taxon>Bacteria</taxon>
        <taxon>Pseudomonadati</taxon>
        <taxon>Pseudomonadota</taxon>
        <taxon>Betaproteobacteria</taxon>
        <taxon>Burkholderiales</taxon>
        <taxon>Aquabacterium</taxon>
    </lineage>
</organism>
<dbReference type="KEGG" id="aon:DEH84_03950"/>
<sequence length="254" mass="27524">MTARPALTLMLVSALLCAHGGAAAARLLGFARDAATQRYLYTEVHDHQTTADGALLQGQTLYYDAQGREVARRSLDFRGNRTVPVYRLDVPAQGYSEGISAVTPQLALFKSDQGRTERKALSPEGELIAADAGFNNLMLAQFKGIQAGETVRFTLVVAGRTDSFRFRARKVGEETVNGEAAVRVKVEPDSVLRMLVDPIELVYDARGTRLLRYTGVSNLLDPATRQVYRKVVITYGGPAPAEAAFPGAPVATPR</sequence>
<reference evidence="2 3" key="1">
    <citation type="submission" date="2018-05" db="EMBL/GenBank/DDBJ databases">
        <title>complete genome sequence of Aquabacterium olei NBRC 110486.</title>
        <authorList>
            <person name="Tang B."/>
            <person name="Chang J."/>
            <person name="Zhang L."/>
            <person name="Yang H."/>
        </authorList>
    </citation>
    <scope>NUCLEOTIDE SEQUENCE [LARGE SCALE GENOMIC DNA]</scope>
    <source>
        <strain evidence="2 3">NBRC 110486</strain>
    </source>
</reference>
<evidence type="ECO:0000313" key="2">
    <source>
        <dbReference type="EMBL" id="AWI52663.1"/>
    </source>
</evidence>
<evidence type="ECO:0000256" key="1">
    <source>
        <dbReference type="SAM" id="SignalP"/>
    </source>
</evidence>
<keyword evidence="3" id="KW-1185">Reference proteome</keyword>
<dbReference type="OrthoDB" id="1491713at2"/>
<proteinExistence type="predicted"/>
<dbReference type="EMBL" id="CP029210">
    <property type="protein sequence ID" value="AWI52663.1"/>
    <property type="molecule type" value="Genomic_DNA"/>
</dbReference>
<accession>A0A2U8FNS2</accession>
<evidence type="ECO:0000313" key="3">
    <source>
        <dbReference type="Proteomes" id="UP000244892"/>
    </source>
</evidence>
<dbReference type="RefSeq" id="WP_109034956.1">
    <property type="nucleotide sequence ID" value="NZ_CP029210.1"/>
</dbReference>
<keyword evidence="1" id="KW-0732">Signal</keyword>
<gene>
    <name evidence="2" type="ORF">DEH84_03950</name>
</gene>
<feature type="signal peptide" evidence="1">
    <location>
        <begin position="1"/>
        <end position="24"/>
    </location>
</feature>
<name>A0A2U8FNS2_9BURK</name>
<dbReference type="AlphaFoldDB" id="A0A2U8FNS2"/>
<dbReference type="Proteomes" id="UP000244892">
    <property type="component" value="Chromosome"/>
</dbReference>